<dbReference type="GO" id="GO:0051213">
    <property type="term" value="F:dioxygenase activity"/>
    <property type="evidence" value="ECO:0007669"/>
    <property type="project" value="UniProtKB-KW"/>
</dbReference>
<keyword evidence="2" id="KW-0560">Oxidoreductase</keyword>
<dbReference type="InterPro" id="IPR029068">
    <property type="entry name" value="Glyas_Bleomycin-R_OHBP_Dase"/>
</dbReference>
<evidence type="ECO:0000313" key="3">
    <source>
        <dbReference type="Proteomes" id="UP000025171"/>
    </source>
</evidence>
<dbReference type="PATRIC" id="fig|1280950.3.peg.3389"/>
<proteinExistence type="predicted"/>
<keyword evidence="2" id="KW-0223">Dioxygenase</keyword>
<dbReference type="Pfam" id="PF00903">
    <property type="entry name" value="Glyoxalase"/>
    <property type="match status" value="1"/>
</dbReference>
<evidence type="ECO:0000259" key="1">
    <source>
        <dbReference type="PROSITE" id="PS51819"/>
    </source>
</evidence>
<dbReference type="OrthoDB" id="9799428at2"/>
<dbReference type="SUPFAM" id="SSF54593">
    <property type="entry name" value="Glyoxalase/Bleomycin resistance protein/Dihydroxybiphenyl dioxygenase"/>
    <property type="match status" value="1"/>
</dbReference>
<comment type="caution">
    <text evidence="2">The sequence shown here is derived from an EMBL/GenBank/DDBJ whole genome shotgun (WGS) entry which is preliminary data.</text>
</comment>
<dbReference type="PROSITE" id="PS51819">
    <property type="entry name" value="VOC"/>
    <property type="match status" value="1"/>
</dbReference>
<dbReference type="InterPro" id="IPR004360">
    <property type="entry name" value="Glyas_Fos-R_dOase_dom"/>
</dbReference>
<dbReference type="Gene3D" id="3.10.180.10">
    <property type="entry name" value="2,3-Dihydroxybiphenyl 1,2-Dioxygenase, domain 1"/>
    <property type="match status" value="1"/>
</dbReference>
<dbReference type="eggNOG" id="COG0346">
    <property type="taxonomic scope" value="Bacteria"/>
</dbReference>
<dbReference type="AlphaFoldDB" id="A0A059F9S2"/>
<dbReference type="InterPro" id="IPR037523">
    <property type="entry name" value="VOC_core"/>
</dbReference>
<protein>
    <submittedName>
        <fullName evidence="2">Glyoxalase/bleomycin resistance protein/dioxygenase</fullName>
    </submittedName>
</protein>
<name>A0A059F9S2_9PROT</name>
<accession>A0A059F9S2</accession>
<dbReference type="STRING" id="1280950.HJO_16927"/>
<dbReference type="PANTHER" id="PTHR33993">
    <property type="entry name" value="GLYOXALASE-RELATED"/>
    <property type="match status" value="1"/>
</dbReference>
<feature type="domain" description="VOC" evidence="1">
    <location>
        <begin position="6"/>
        <end position="125"/>
    </location>
</feature>
<dbReference type="InterPro" id="IPR052164">
    <property type="entry name" value="Anthracycline_SecMetBiosynth"/>
</dbReference>
<dbReference type="EMBL" id="ARYK01000013">
    <property type="protein sequence ID" value="KCZ87350.1"/>
    <property type="molecule type" value="Genomic_DNA"/>
</dbReference>
<reference evidence="2 3" key="1">
    <citation type="journal article" date="2014" name="Antonie Van Leeuwenhoek">
        <title>Hyphomonas beringensis sp. nov. and Hyphomonas chukchiensis sp. nov., isolated from surface seawater of the Bering Sea and Chukchi Sea.</title>
        <authorList>
            <person name="Li C."/>
            <person name="Lai Q."/>
            <person name="Li G."/>
            <person name="Dong C."/>
            <person name="Wang J."/>
            <person name="Liao Y."/>
            <person name="Shao Z."/>
        </authorList>
    </citation>
    <scope>NUCLEOTIDE SEQUENCE [LARGE SCALE GENOMIC DNA]</scope>
    <source>
        <strain evidence="2 3">MHS-2</strain>
    </source>
</reference>
<organism evidence="2 3">
    <name type="scientific">Hyphomonas johnsonii MHS-2</name>
    <dbReference type="NCBI Taxonomy" id="1280950"/>
    <lineage>
        <taxon>Bacteria</taxon>
        <taxon>Pseudomonadati</taxon>
        <taxon>Pseudomonadota</taxon>
        <taxon>Alphaproteobacteria</taxon>
        <taxon>Hyphomonadales</taxon>
        <taxon>Hyphomonadaceae</taxon>
        <taxon>Hyphomonas</taxon>
    </lineage>
</organism>
<dbReference type="Proteomes" id="UP000025171">
    <property type="component" value="Unassembled WGS sequence"/>
</dbReference>
<keyword evidence="3" id="KW-1185">Reference proteome</keyword>
<gene>
    <name evidence="2" type="ORF">HJO_16927</name>
</gene>
<evidence type="ECO:0000313" key="2">
    <source>
        <dbReference type="EMBL" id="KCZ87350.1"/>
    </source>
</evidence>
<dbReference type="PANTHER" id="PTHR33993:SF5">
    <property type="entry name" value="GLYOXALASE"/>
    <property type="match status" value="1"/>
</dbReference>
<sequence length="131" mass="14505">MAKVIGLGGLFFLCKDVDATRAWYGRVLGINIDDYGGSSFNHGAAAAIFPKGAQTIWAPFKAESDYFKPSDSDFMMNLMVDDLDGMIARIEVEGCAMEGEPMRESYGHFAWVMDPDGRKVELWQPVEPAED</sequence>
<dbReference type="RefSeq" id="WP_035619423.1">
    <property type="nucleotide sequence ID" value="NZ_ARYK01000013.1"/>
</dbReference>